<dbReference type="Pfam" id="PF18566">
    <property type="entry name" value="Ldi"/>
    <property type="match status" value="1"/>
</dbReference>
<name>A0A0D2GS70_9EURO</name>
<organism evidence="3 4">
    <name type="scientific">Rhinocladiella mackenziei CBS 650.93</name>
    <dbReference type="NCBI Taxonomy" id="1442369"/>
    <lineage>
        <taxon>Eukaryota</taxon>
        <taxon>Fungi</taxon>
        <taxon>Dikarya</taxon>
        <taxon>Ascomycota</taxon>
        <taxon>Pezizomycotina</taxon>
        <taxon>Eurotiomycetes</taxon>
        <taxon>Chaetothyriomycetidae</taxon>
        <taxon>Chaetothyriales</taxon>
        <taxon>Herpotrichiellaceae</taxon>
        <taxon>Rhinocladiella</taxon>
    </lineage>
</organism>
<keyword evidence="1" id="KW-0472">Membrane</keyword>
<proteinExistence type="predicted"/>
<dbReference type="RefSeq" id="XP_013268309.1">
    <property type="nucleotide sequence ID" value="XM_013412855.1"/>
</dbReference>
<evidence type="ECO:0000313" key="3">
    <source>
        <dbReference type="EMBL" id="KIX01173.1"/>
    </source>
</evidence>
<feature type="transmembrane region" description="Helical" evidence="1">
    <location>
        <begin position="76"/>
        <end position="96"/>
    </location>
</feature>
<evidence type="ECO:0000313" key="4">
    <source>
        <dbReference type="Proteomes" id="UP000053617"/>
    </source>
</evidence>
<protein>
    <submittedName>
        <fullName evidence="3">Rhinocladiella mackenziei CBS 650.93 unplaced genomic scaffold supercont1.7, whole genome shotgun sequence</fullName>
    </submittedName>
</protein>
<feature type="transmembrane region" description="Helical" evidence="1">
    <location>
        <begin position="38"/>
        <end position="56"/>
    </location>
</feature>
<feature type="domain" description="Linalool dehydratase/isomerase" evidence="2">
    <location>
        <begin position="230"/>
        <end position="535"/>
    </location>
</feature>
<evidence type="ECO:0000256" key="1">
    <source>
        <dbReference type="SAM" id="Phobius"/>
    </source>
</evidence>
<dbReference type="InterPro" id="IPR041411">
    <property type="entry name" value="Ldi"/>
</dbReference>
<dbReference type="Proteomes" id="UP000053617">
    <property type="component" value="Unassembled WGS sequence"/>
</dbReference>
<dbReference type="VEuPathDB" id="FungiDB:Z518_08898"/>
<keyword evidence="4" id="KW-1185">Reference proteome</keyword>
<dbReference type="EMBL" id="KN847481">
    <property type="protein sequence ID" value="KIX01173.1"/>
    <property type="molecule type" value="Genomic_DNA"/>
</dbReference>
<keyword evidence="1" id="KW-1133">Transmembrane helix</keyword>
<dbReference type="STRING" id="1442369.A0A0D2GS70"/>
<gene>
    <name evidence="3" type="ORF">Z518_08898</name>
</gene>
<dbReference type="HOGENOM" id="CLU_027581_0_0_1"/>
<accession>A0A0D2GS70</accession>
<dbReference type="GeneID" id="25296969"/>
<dbReference type="OrthoDB" id="9979195at2759"/>
<keyword evidence="1" id="KW-0812">Transmembrane</keyword>
<dbReference type="AlphaFoldDB" id="A0A0D2GS70"/>
<reference evidence="3 4" key="1">
    <citation type="submission" date="2015-01" db="EMBL/GenBank/DDBJ databases">
        <title>The Genome Sequence of Rhinocladiella mackenzie CBS 650.93.</title>
        <authorList>
            <consortium name="The Broad Institute Genomics Platform"/>
            <person name="Cuomo C."/>
            <person name="de Hoog S."/>
            <person name="Gorbushina A."/>
            <person name="Stielow B."/>
            <person name="Teixiera M."/>
            <person name="Abouelleil A."/>
            <person name="Chapman S.B."/>
            <person name="Priest M."/>
            <person name="Young S.K."/>
            <person name="Wortman J."/>
            <person name="Nusbaum C."/>
            <person name="Birren B."/>
        </authorList>
    </citation>
    <scope>NUCLEOTIDE SEQUENCE [LARGE SCALE GENOMIC DNA]</scope>
    <source>
        <strain evidence="3 4">CBS 650.93</strain>
    </source>
</reference>
<sequence length="651" mass="72002">MATAKSTRADASDYKNDFAPEIPSNAGKGPVTAKYAGATLKIYVTCAVLALASFVFDANPRLQHAGLGLLIPGGSFLGVGGFWLLGFPVTMALFALSSFLWFATGNTVAPFLTWPGLALIMAASPIAAERTPYSVFITPLLATVAYRFIVHFGNKDAAAALENRQKRNSYLPAVVQQLARDAVAPASPEDMELQPEELGQLRYFIEVANQDKDDWSNFTEIEQFQTSALRYQLNELSYALSFANKLYTPSFRGGYLQEAQKNVLLKYCQKKVLNYWKWETLWGRLSTDYHPYNVDNIMLTGFYLLALAMYEGATGDDCFSKANALHLPIDDTHIFKASSTSLAAALINNFRNSDYCLYACEPNWIYTFCNLQGLNALVANDSNKGTSDAEKIKEQFRQSFIEDFMAADGSVHPIRSYLTGLRIPGLVGAANDFSVSCLSGAIFPDISIRSYAISRKEYTEIDEKDNLVFKGLQGADLMDPGNYQASKATLYATSLLAAREHGDKVAADSVLKLIDFCKEFKRIEKDGVIWYDKVSLLMKGQLFRGRINTTKGWFRAITEPLSDAIKKGPYLCEAKYPEVLVAKAISHTGTDLELVLYPGTKKRDVSLQLKELISNTTYVMGEKGQFNSDALGQAVISVTLDGRTRLHITKL</sequence>
<evidence type="ECO:0000259" key="2">
    <source>
        <dbReference type="Pfam" id="PF18566"/>
    </source>
</evidence>